<keyword evidence="3" id="KW-1185">Reference proteome</keyword>
<feature type="compositionally biased region" description="Gly residues" evidence="1">
    <location>
        <begin position="1"/>
        <end position="12"/>
    </location>
</feature>
<protein>
    <submittedName>
        <fullName evidence="2">Uncharacterized protein</fullName>
    </submittedName>
</protein>
<gene>
    <name evidence="2" type="ORF">KCH_74610</name>
</gene>
<evidence type="ECO:0000313" key="2">
    <source>
        <dbReference type="EMBL" id="KDN80826.1"/>
    </source>
</evidence>
<name>A0A066YRW1_9ACTN</name>
<dbReference type="AlphaFoldDB" id="A0A066YRW1"/>
<dbReference type="Proteomes" id="UP000027178">
    <property type="component" value="Unassembled WGS sequence"/>
</dbReference>
<dbReference type="eggNOG" id="COG1051">
    <property type="taxonomic scope" value="Bacteria"/>
</dbReference>
<feature type="region of interest" description="Disordered" evidence="1">
    <location>
        <begin position="1"/>
        <end position="62"/>
    </location>
</feature>
<evidence type="ECO:0000256" key="1">
    <source>
        <dbReference type="SAM" id="MobiDB-lite"/>
    </source>
</evidence>
<sequence length="133" mass="13730">MGRAARGGGVGVRPGADPRPDGASPAPRLGAAGRGGRAGRDSARGRRPRAPRGDRPRRAAAAAPAAAAVRSYLRGLPPTLGLSYAALVDPAAPLAPEDHQPAAWLPLDRPWDSCFPADRPRMRAHADRLAGGR</sequence>
<comment type="caution">
    <text evidence="2">The sequence shown here is derived from an EMBL/GenBank/DDBJ whole genome shotgun (WGS) entry which is preliminary data.</text>
</comment>
<reference evidence="2 3" key="1">
    <citation type="submission" date="2014-05" db="EMBL/GenBank/DDBJ databases">
        <title>Draft Genome Sequence of Kitasatospora cheerisanensis KCTC 2395.</title>
        <authorList>
            <person name="Nam D.H."/>
        </authorList>
    </citation>
    <scope>NUCLEOTIDE SEQUENCE [LARGE SCALE GENOMIC DNA]</scope>
    <source>
        <strain evidence="2 3">KCTC 2395</strain>
    </source>
</reference>
<feature type="compositionally biased region" description="Low complexity" evidence="1">
    <location>
        <begin position="22"/>
        <end position="31"/>
    </location>
</feature>
<dbReference type="HOGENOM" id="CLU_1903899_0_0_11"/>
<accession>A0A066YRW1</accession>
<proteinExistence type="predicted"/>
<dbReference type="EMBL" id="JNBY01000160">
    <property type="protein sequence ID" value="KDN80826.1"/>
    <property type="molecule type" value="Genomic_DNA"/>
</dbReference>
<evidence type="ECO:0000313" key="3">
    <source>
        <dbReference type="Proteomes" id="UP000027178"/>
    </source>
</evidence>
<organism evidence="2 3">
    <name type="scientific">Kitasatospora cheerisanensis KCTC 2395</name>
    <dbReference type="NCBI Taxonomy" id="1348663"/>
    <lineage>
        <taxon>Bacteria</taxon>
        <taxon>Bacillati</taxon>
        <taxon>Actinomycetota</taxon>
        <taxon>Actinomycetes</taxon>
        <taxon>Kitasatosporales</taxon>
        <taxon>Streptomycetaceae</taxon>
        <taxon>Kitasatospora</taxon>
    </lineage>
</organism>